<gene>
    <name evidence="2" type="ORF">K432DRAFT_148424</name>
</gene>
<organism evidence="2 3">
    <name type="scientific">Lepidopterella palustris CBS 459.81</name>
    <dbReference type="NCBI Taxonomy" id="1314670"/>
    <lineage>
        <taxon>Eukaryota</taxon>
        <taxon>Fungi</taxon>
        <taxon>Dikarya</taxon>
        <taxon>Ascomycota</taxon>
        <taxon>Pezizomycotina</taxon>
        <taxon>Dothideomycetes</taxon>
        <taxon>Pleosporomycetidae</taxon>
        <taxon>Mytilinidiales</taxon>
        <taxon>Argynnaceae</taxon>
        <taxon>Lepidopterella</taxon>
    </lineage>
</organism>
<reference evidence="2 3" key="1">
    <citation type="journal article" date="2016" name="Nat. Commun.">
        <title>Ectomycorrhizal ecology is imprinted in the genome of the dominant symbiotic fungus Cenococcum geophilum.</title>
        <authorList>
            <consortium name="DOE Joint Genome Institute"/>
            <person name="Peter M."/>
            <person name="Kohler A."/>
            <person name="Ohm R.A."/>
            <person name="Kuo A."/>
            <person name="Krutzmann J."/>
            <person name="Morin E."/>
            <person name="Arend M."/>
            <person name="Barry K.W."/>
            <person name="Binder M."/>
            <person name="Choi C."/>
            <person name="Clum A."/>
            <person name="Copeland A."/>
            <person name="Grisel N."/>
            <person name="Haridas S."/>
            <person name="Kipfer T."/>
            <person name="LaButti K."/>
            <person name="Lindquist E."/>
            <person name="Lipzen A."/>
            <person name="Maire R."/>
            <person name="Meier B."/>
            <person name="Mihaltcheva S."/>
            <person name="Molinier V."/>
            <person name="Murat C."/>
            <person name="Poggeler S."/>
            <person name="Quandt C.A."/>
            <person name="Sperisen C."/>
            <person name="Tritt A."/>
            <person name="Tisserant E."/>
            <person name="Crous P.W."/>
            <person name="Henrissat B."/>
            <person name="Nehls U."/>
            <person name="Egli S."/>
            <person name="Spatafora J.W."/>
            <person name="Grigoriev I.V."/>
            <person name="Martin F.M."/>
        </authorList>
    </citation>
    <scope>NUCLEOTIDE SEQUENCE [LARGE SCALE GENOMIC DNA]</scope>
    <source>
        <strain evidence="2 3">CBS 459.81</strain>
    </source>
</reference>
<accession>A0A8E2E2Y6</accession>
<evidence type="ECO:0000256" key="1">
    <source>
        <dbReference type="SAM" id="MobiDB-lite"/>
    </source>
</evidence>
<evidence type="ECO:0000313" key="3">
    <source>
        <dbReference type="Proteomes" id="UP000250266"/>
    </source>
</evidence>
<evidence type="ECO:0000313" key="2">
    <source>
        <dbReference type="EMBL" id="OCK76390.1"/>
    </source>
</evidence>
<proteinExistence type="predicted"/>
<dbReference type="EMBL" id="KV745216">
    <property type="protein sequence ID" value="OCK76390.1"/>
    <property type="molecule type" value="Genomic_DNA"/>
</dbReference>
<protein>
    <submittedName>
        <fullName evidence="2">Uncharacterized protein</fullName>
    </submittedName>
</protein>
<feature type="region of interest" description="Disordered" evidence="1">
    <location>
        <begin position="189"/>
        <end position="210"/>
    </location>
</feature>
<name>A0A8E2E2Y6_9PEZI</name>
<feature type="compositionally biased region" description="Basic and acidic residues" evidence="1">
    <location>
        <begin position="200"/>
        <end position="210"/>
    </location>
</feature>
<dbReference type="Proteomes" id="UP000250266">
    <property type="component" value="Unassembled WGS sequence"/>
</dbReference>
<sequence length="210" mass="23654">MKYLGIRGPQQPSPVKILPGRLLPGRRSRSTSKVLKCIGSEAIKHIILSHALFCPAHEWLDAHLHAAWRWRLSHARRILPSCSSMQQLPISSSFARHVLRLQQAGRQNTRYREQSKRYCRGNGAEDLTVGCIRASRQQTNISDAPRDKEGNMSSRRLAIRVGRGIGVQEVTARLACILLDCQHINAPCRDDPSEPLGARNVERVETRTSR</sequence>
<keyword evidence="3" id="KW-1185">Reference proteome</keyword>
<dbReference type="AlphaFoldDB" id="A0A8E2E2Y6"/>